<dbReference type="GO" id="GO:0070679">
    <property type="term" value="F:inositol 1,4,5 trisphosphate binding"/>
    <property type="evidence" value="ECO:0007669"/>
    <property type="project" value="TreeGrafter"/>
</dbReference>
<dbReference type="WBParaSite" id="HNAJ_0000226001-mRNA-1">
    <property type="protein sequence ID" value="HNAJ_0000226001-mRNA-1"/>
    <property type="gene ID" value="HNAJ_0000226001"/>
</dbReference>
<dbReference type="OrthoDB" id="2373987at2759"/>
<feature type="signal peptide" evidence="4">
    <location>
        <begin position="1"/>
        <end position="16"/>
    </location>
</feature>
<organism evidence="7">
    <name type="scientific">Rodentolepis nana</name>
    <name type="common">Dwarf tapeworm</name>
    <name type="synonym">Hymenolepis nana</name>
    <dbReference type="NCBI Taxonomy" id="102285"/>
    <lineage>
        <taxon>Eukaryota</taxon>
        <taxon>Metazoa</taxon>
        <taxon>Spiralia</taxon>
        <taxon>Lophotrochozoa</taxon>
        <taxon>Platyhelminthes</taxon>
        <taxon>Cestoda</taxon>
        <taxon>Eucestoda</taxon>
        <taxon>Cyclophyllidea</taxon>
        <taxon>Hymenolepididae</taxon>
        <taxon>Rodentolepis</taxon>
    </lineage>
</organism>
<evidence type="ECO:0000256" key="2">
    <source>
        <dbReference type="ARBA" id="ARBA00023065"/>
    </source>
</evidence>
<protein>
    <submittedName>
        <fullName evidence="7">Ion_trans domain-containing protein</fullName>
    </submittedName>
</protein>
<keyword evidence="3" id="KW-0407">Ion channel</keyword>
<reference evidence="5 6" key="2">
    <citation type="submission" date="2018-11" db="EMBL/GenBank/DDBJ databases">
        <authorList>
            <consortium name="Pathogen Informatics"/>
        </authorList>
    </citation>
    <scope>NUCLEOTIDE SEQUENCE [LARGE SCALE GENOMIC DNA]</scope>
</reference>
<evidence type="ECO:0000313" key="7">
    <source>
        <dbReference type="WBParaSite" id="HNAJ_0000226001-mRNA-1"/>
    </source>
</evidence>
<dbReference type="STRING" id="102285.A0A0R3T5C2"/>
<evidence type="ECO:0000256" key="4">
    <source>
        <dbReference type="SAM" id="SignalP"/>
    </source>
</evidence>
<keyword evidence="6" id="KW-1185">Reference proteome</keyword>
<name>A0A0R3T5C2_RODNA</name>
<evidence type="ECO:0000256" key="3">
    <source>
        <dbReference type="ARBA" id="ARBA00023303"/>
    </source>
</evidence>
<accession>A0A0R3T5C2</accession>
<gene>
    <name evidence="5" type="ORF">HNAJ_LOCUS2259</name>
</gene>
<dbReference type="GO" id="GO:0015279">
    <property type="term" value="F:store-operated calcium channel activity"/>
    <property type="evidence" value="ECO:0007669"/>
    <property type="project" value="TreeGrafter"/>
</dbReference>
<dbReference type="InterPro" id="IPR002153">
    <property type="entry name" value="TRPC_channel"/>
</dbReference>
<reference evidence="7" key="1">
    <citation type="submission" date="2017-02" db="UniProtKB">
        <authorList>
            <consortium name="WormBaseParasite"/>
        </authorList>
    </citation>
    <scope>IDENTIFICATION</scope>
</reference>
<keyword evidence="4" id="KW-0732">Signal</keyword>
<dbReference type="EMBL" id="UZAE01001066">
    <property type="protein sequence ID" value="VDN98118.1"/>
    <property type="molecule type" value="Genomic_DNA"/>
</dbReference>
<dbReference type="AlphaFoldDB" id="A0A0R3T5C2"/>
<keyword evidence="1" id="KW-0813">Transport</keyword>
<evidence type="ECO:0000313" key="5">
    <source>
        <dbReference type="EMBL" id="VDN98118.1"/>
    </source>
</evidence>
<feature type="chain" id="PRO_5043131649" evidence="4">
    <location>
        <begin position="17"/>
        <end position="243"/>
    </location>
</feature>
<keyword evidence="2" id="KW-0406">Ion transport</keyword>
<dbReference type="GO" id="GO:0051480">
    <property type="term" value="P:regulation of cytosolic calcium ion concentration"/>
    <property type="evidence" value="ECO:0007669"/>
    <property type="project" value="TreeGrafter"/>
</dbReference>
<dbReference type="GO" id="GO:0005886">
    <property type="term" value="C:plasma membrane"/>
    <property type="evidence" value="ECO:0007669"/>
    <property type="project" value="TreeGrafter"/>
</dbReference>
<dbReference type="GO" id="GO:0034703">
    <property type="term" value="C:cation channel complex"/>
    <property type="evidence" value="ECO:0007669"/>
    <property type="project" value="TreeGrafter"/>
</dbReference>
<dbReference type="Proteomes" id="UP000278807">
    <property type="component" value="Unassembled WGS sequence"/>
</dbReference>
<sequence length="243" mass="28718">MSYLTFILLIAVATFRLDKDDDDEVENPHQWKVRAHQIWSYDFRSSQQVMTKIQLLLLFWILGQFFGECKQVYHYGLRDYFRSYYNIMDWASVSLYLGAFALRIFVDFRVQATEKTFNHQLHYALTLLQNASTIISDGTDIFDTEMGTDSQHNYVAYRNHLLSNHTAYWLRGCRLWWAPDDPEYISDCLFALANVLSFARVSYLMPAWELLGPLQISLARMINDIIRFMALFFLVSLNRWPVD</sequence>
<evidence type="ECO:0000313" key="6">
    <source>
        <dbReference type="Proteomes" id="UP000278807"/>
    </source>
</evidence>
<proteinExistence type="predicted"/>
<dbReference type="PANTHER" id="PTHR10117:SF54">
    <property type="entry name" value="TRANSIENT RECEPTOR POTENTIAL-GAMMA PROTEIN"/>
    <property type="match status" value="1"/>
</dbReference>
<dbReference type="PANTHER" id="PTHR10117">
    <property type="entry name" value="TRANSIENT RECEPTOR POTENTIAL CHANNEL"/>
    <property type="match status" value="1"/>
</dbReference>
<evidence type="ECO:0000256" key="1">
    <source>
        <dbReference type="ARBA" id="ARBA00022448"/>
    </source>
</evidence>